<dbReference type="AlphaFoldDB" id="A0AAN7ZZK5"/>
<accession>A0AAN7ZZK5</accession>
<dbReference type="SUPFAM" id="SSF53098">
    <property type="entry name" value="Ribonuclease H-like"/>
    <property type="match status" value="1"/>
</dbReference>
<dbReference type="Pfam" id="PF02171">
    <property type="entry name" value="Piwi"/>
    <property type="match status" value="1"/>
</dbReference>
<feature type="domain" description="Piwi" evidence="1">
    <location>
        <begin position="165"/>
        <end position="478"/>
    </location>
</feature>
<name>A0AAN7ZZK5_9PEZI</name>
<dbReference type="Gene3D" id="3.40.50.2300">
    <property type="match status" value="1"/>
</dbReference>
<proteinExistence type="predicted"/>
<dbReference type="PROSITE" id="PS50822">
    <property type="entry name" value="PIWI"/>
    <property type="match status" value="1"/>
</dbReference>
<sequence>MKKMLEVAQRPPLANVSEIEDVLRPGSARIFDTTHLLSRVKLNITPKMKEVTASRLNVPGLHYANRVSAEVADLRNGSWNLRKKAFVKGGRLEVLGVLDFGSGTKNNFTALADALSIYGITTGNKKRCVEHINVVVQQMVPPTAAQLQTALAQLVNMAKPATLPVILVILPAKQSSHDYAAIKTYFDTQADTNTVCITHAKAHLLNDEAFQANIAMKFNIKTGGYNHEMSRIAHKAGTMMVGADVTHPSGGSVSHCPSIAAVVASCDAVGMTYPGSLRLQRSKQEMIEALDDMICERLVHWYAQSQNKKILPADILFYRDGVSESQFAMVKQDELRKVQLGCEAAAKKSNVKNYKPRITIVVCDKRHHTRFFPRENAADRSMLDAKSNFLPGLLVDDLSIRSPYHFDFYLQSHRALNGTARPCHYFVIHNDMKLKASELQQITFHLCFTFATALTPISYAAPAYYADRLAERGRCYLRALLVPQHPQRPSETGIAGVLATMPGAGTATEEEQDHFFSDWLALGNKGCWPDRRVRANPQMTAIARTMFYV</sequence>
<comment type="caution">
    <text evidence="2">The sequence shown here is derived from an EMBL/GenBank/DDBJ whole genome shotgun (WGS) entry which is preliminary data.</text>
</comment>
<dbReference type="EMBL" id="JAVRQU010000016">
    <property type="protein sequence ID" value="KAK5694245.1"/>
    <property type="molecule type" value="Genomic_DNA"/>
</dbReference>
<dbReference type="SMART" id="SM00950">
    <property type="entry name" value="Piwi"/>
    <property type="match status" value="1"/>
</dbReference>
<dbReference type="InterPro" id="IPR003165">
    <property type="entry name" value="Piwi"/>
</dbReference>
<reference evidence="2" key="1">
    <citation type="submission" date="2023-08" db="EMBL/GenBank/DDBJ databases">
        <title>Black Yeasts Isolated from many extreme environments.</title>
        <authorList>
            <person name="Coleine C."/>
            <person name="Stajich J.E."/>
            <person name="Selbmann L."/>
        </authorList>
    </citation>
    <scope>NUCLEOTIDE SEQUENCE</scope>
    <source>
        <strain evidence="2">CCFEE 5810</strain>
    </source>
</reference>
<evidence type="ECO:0000313" key="3">
    <source>
        <dbReference type="Proteomes" id="UP001310594"/>
    </source>
</evidence>
<evidence type="ECO:0000259" key="1">
    <source>
        <dbReference type="PROSITE" id="PS50822"/>
    </source>
</evidence>
<dbReference type="Proteomes" id="UP001310594">
    <property type="component" value="Unassembled WGS sequence"/>
</dbReference>
<protein>
    <recommendedName>
        <fullName evidence="1">Piwi domain-containing protein</fullName>
    </recommendedName>
</protein>
<dbReference type="InterPro" id="IPR012337">
    <property type="entry name" value="RNaseH-like_sf"/>
</dbReference>
<dbReference type="Gene3D" id="3.30.420.10">
    <property type="entry name" value="Ribonuclease H-like superfamily/Ribonuclease H"/>
    <property type="match status" value="1"/>
</dbReference>
<dbReference type="PANTHER" id="PTHR22891">
    <property type="entry name" value="EUKARYOTIC TRANSLATION INITIATION FACTOR 2C"/>
    <property type="match status" value="1"/>
</dbReference>
<dbReference type="InterPro" id="IPR036397">
    <property type="entry name" value="RNaseH_sf"/>
</dbReference>
<organism evidence="2 3">
    <name type="scientific">Elasticomyces elasticus</name>
    <dbReference type="NCBI Taxonomy" id="574655"/>
    <lineage>
        <taxon>Eukaryota</taxon>
        <taxon>Fungi</taxon>
        <taxon>Dikarya</taxon>
        <taxon>Ascomycota</taxon>
        <taxon>Pezizomycotina</taxon>
        <taxon>Dothideomycetes</taxon>
        <taxon>Dothideomycetidae</taxon>
        <taxon>Mycosphaerellales</taxon>
        <taxon>Teratosphaeriaceae</taxon>
        <taxon>Elasticomyces</taxon>
    </lineage>
</organism>
<gene>
    <name evidence="2" type="ORF">LTR97_009867</name>
</gene>
<dbReference type="GO" id="GO:0003676">
    <property type="term" value="F:nucleic acid binding"/>
    <property type="evidence" value="ECO:0007669"/>
    <property type="project" value="InterPro"/>
</dbReference>
<evidence type="ECO:0000313" key="2">
    <source>
        <dbReference type="EMBL" id="KAK5694245.1"/>
    </source>
</evidence>